<evidence type="ECO:0000256" key="6">
    <source>
        <dbReference type="ARBA" id="ARBA00023242"/>
    </source>
</evidence>
<comment type="subcellular location">
    <subcellularLocation>
        <location evidence="7">Nucleus</location>
        <location evidence="7">Nuclear pore complex</location>
    </subcellularLocation>
    <subcellularLocation>
        <location evidence="7">Nucleus membrane</location>
    </subcellularLocation>
</comment>
<dbReference type="GO" id="GO:0031965">
    <property type="term" value="C:nuclear membrane"/>
    <property type="evidence" value="ECO:0007669"/>
    <property type="project" value="UniProtKB-SubCell"/>
</dbReference>
<dbReference type="GO" id="GO:0000973">
    <property type="term" value="P:post-transcriptional tethering of RNA polymerase II gene DNA at nuclear periphery"/>
    <property type="evidence" value="ECO:0007669"/>
    <property type="project" value="TreeGrafter"/>
</dbReference>
<organism evidence="8 9">
    <name type="scientific">Candida theae</name>
    <dbReference type="NCBI Taxonomy" id="1198502"/>
    <lineage>
        <taxon>Eukaryota</taxon>
        <taxon>Fungi</taxon>
        <taxon>Dikarya</taxon>
        <taxon>Ascomycota</taxon>
        <taxon>Saccharomycotina</taxon>
        <taxon>Pichiomycetes</taxon>
        <taxon>Debaryomycetaceae</taxon>
        <taxon>Candida/Lodderomyces clade</taxon>
        <taxon>Candida</taxon>
    </lineage>
</organism>
<keyword evidence="7" id="KW-0472">Membrane</keyword>
<keyword evidence="1 7" id="KW-0813">Transport</keyword>
<evidence type="ECO:0000256" key="2">
    <source>
        <dbReference type="ARBA" id="ARBA00022816"/>
    </source>
</evidence>
<dbReference type="Pfam" id="PF04121">
    <property type="entry name" value="Nup84_Nup100"/>
    <property type="match status" value="1"/>
</dbReference>
<name>A0AAD5BFR3_9ASCO</name>
<keyword evidence="9" id="KW-1185">Reference proteome</keyword>
<dbReference type="GO" id="GO:0017056">
    <property type="term" value="F:structural constituent of nuclear pore"/>
    <property type="evidence" value="ECO:0007669"/>
    <property type="project" value="UniProtKB-UniRule"/>
</dbReference>
<gene>
    <name evidence="8" type="ORF">KGF57_002089</name>
</gene>
<dbReference type="GO" id="GO:0031080">
    <property type="term" value="C:nuclear pore outer ring"/>
    <property type="evidence" value="ECO:0007669"/>
    <property type="project" value="TreeGrafter"/>
</dbReference>
<dbReference type="Proteomes" id="UP001204833">
    <property type="component" value="Unassembled WGS sequence"/>
</dbReference>
<keyword evidence="2" id="KW-0509">mRNA transport</keyword>
<dbReference type="GO" id="GO:0006606">
    <property type="term" value="P:protein import into nucleus"/>
    <property type="evidence" value="ECO:0007669"/>
    <property type="project" value="TreeGrafter"/>
</dbReference>
<dbReference type="GeneID" id="76150148"/>
<reference evidence="8 9" key="1">
    <citation type="journal article" date="2022" name="DNA Res.">
        <title>Genome analysis of five recently described species of the CUG-Ser clade uncovers Candida theae as a new hybrid lineage with pathogenic potential in the Candida parapsilosis species complex.</title>
        <authorList>
            <person name="Mixao V."/>
            <person name="Del Olmo V."/>
            <person name="Hegedusova E."/>
            <person name="Saus E."/>
            <person name="Pryszcz L."/>
            <person name="Cillingova A."/>
            <person name="Nosek J."/>
            <person name="Gabaldon T."/>
        </authorList>
    </citation>
    <scope>NUCLEOTIDE SEQUENCE [LARGE SCALE GENOMIC DNA]</scope>
    <source>
        <strain evidence="8 9">CBS 12239</strain>
    </source>
</reference>
<keyword evidence="4 7" id="KW-0811">Translocation</keyword>
<dbReference type="PANTHER" id="PTHR13003:SF2">
    <property type="entry name" value="NUCLEAR PORE COMPLEX PROTEIN NUP107"/>
    <property type="match status" value="1"/>
</dbReference>
<dbReference type="InterPro" id="IPR007252">
    <property type="entry name" value="Nup84/Nup107"/>
</dbReference>
<keyword evidence="3" id="KW-0653">Protein transport</keyword>
<evidence type="ECO:0000256" key="1">
    <source>
        <dbReference type="ARBA" id="ARBA00022448"/>
    </source>
</evidence>
<keyword evidence="5 7" id="KW-0906">Nuclear pore complex</keyword>
<dbReference type="Gene3D" id="1.20.190.50">
    <property type="match status" value="1"/>
</dbReference>
<accession>A0AAD5BFR3</accession>
<dbReference type="GO" id="GO:0006406">
    <property type="term" value="P:mRNA export from nucleus"/>
    <property type="evidence" value="ECO:0007669"/>
    <property type="project" value="TreeGrafter"/>
</dbReference>
<comment type="caution">
    <text evidence="8">The sequence shown here is derived from an EMBL/GenBank/DDBJ whole genome shotgun (WGS) entry which is preliminary data.</text>
</comment>
<evidence type="ECO:0000313" key="8">
    <source>
        <dbReference type="EMBL" id="KAI5959451.1"/>
    </source>
</evidence>
<keyword evidence="6 7" id="KW-0539">Nucleus</keyword>
<dbReference type="Gene3D" id="1.10.3450.20">
    <property type="match status" value="1"/>
</dbReference>
<comment type="subunit">
    <text evidence="7">Part of the nuclear pore complex (NPC).</text>
</comment>
<comment type="similarity">
    <text evidence="7">Belongs to the nucleoporin Nup84/Nup107 family.</text>
</comment>
<dbReference type="PANTHER" id="PTHR13003">
    <property type="entry name" value="NUP107-RELATED"/>
    <property type="match status" value="1"/>
</dbReference>
<evidence type="ECO:0000313" key="9">
    <source>
        <dbReference type="Proteomes" id="UP001204833"/>
    </source>
</evidence>
<dbReference type="AlphaFoldDB" id="A0AAD5BFR3"/>
<sequence>MPLSLKSLVSESESESIKVQFAKVLENQLAKIRAFTDSSFDDLTNSHHTHPALEIVQQFGDITSQRAFQAKLQEINDETPSSEEFEYWDLETKLWRLVEALYSIRLSSSATDNELEDEELKSILNWLQENSVEPTVPDVKGSSNKLLHTGLSFGSENDKISVQHLDADAPLRSKRKFELADDEKNSEDFANIYKFVILGQIGAAIDYAKNTGNFTTALILVEALEDRNEGDNFRPKKEQNRSAWIRVLYKLSQEPYLSLSERLIWAYLSGGDIGENLSRASSSYEEYLNVLIQKLLVNHVLTKEGKSKFDYIHIPPPQARSISEILDVVSAANGTKAQEESTHPIRVISGSVMINTVESIIGSVDEYADENIFRVLTHLAIFLALVKPLQNPGQLGDLITLYISKFSKTDQIELIPLYLSFIPNETKSREVYSLILSSVTDKQERSKHLQAARRNAALMDEDGMVLAGDVAKDKLDNVLKMIVEKVMHSTASHYDKHGGTIVISDEDSEDAVSEDDVELCSAVAWLYDNNMFEDAINATAEVIRRFLRNGKLTSLRRFAEDKNFKSLVSAYNLQVTGEEYDAVSENTKLELASYENFVEGLRLLDQWRSFTADNNTYDGSTVEAALAKTTKLMNSLILNWFQSSEDRELVAFRESYVPYLIMELLTIYENAREKDWKYIRLAFDLANQVADDEANDLLRCFEASGQLKDFLKRVGQLSATATERGLNGLYCL</sequence>
<comment type="function">
    <text evidence="7">Functions as a component of the nuclear pore complex (NPC).</text>
</comment>
<evidence type="ECO:0000256" key="3">
    <source>
        <dbReference type="ARBA" id="ARBA00022927"/>
    </source>
</evidence>
<evidence type="ECO:0000256" key="4">
    <source>
        <dbReference type="ARBA" id="ARBA00023010"/>
    </source>
</evidence>
<proteinExistence type="inferred from homology"/>
<dbReference type="EMBL" id="JAIHNG010000104">
    <property type="protein sequence ID" value="KAI5959451.1"/>
    <property type="molecule type" value="Genomic_DNA"/>
</dbReference>
<dbReference type="RefSeq" id="XP_051609412.1">
    <property type="nucleotide sequence ID" value="XM_051751365.1"/>
</dbReference>
<protein>
    <recommendedName>
        <fullName evidence="7">Nuclear pore complex protein</fullName>
    </recommendedName>
</protein>
<evidence type="ECO:0000256" key="7">
    <source>
        <dbReference type="RuleBase" id="RU365072"/>
    </source>
</evidence>
<evidence type="ECO:0000256" key="5">
    <source>
        <dbReference type="ARBA" id="ARBA00023132"/>
    </source>
</evidence>